<accession>A0A0W8FFV2</accession>
<dbReference type="AlphaFoldDB" id="A0A0W8FFV2"/>
<evidence type="ECO:0000313" key="1">
    <source>
        <dbReference type="EMBL" id="KUG19756.1"/>
    </source>
</evidence>
<organism evidence="1">
    <name type="scientific">hydrocarbon metagenome</name>
    <dbReference type="NCBI Taxonomy" id="938273"/>
    <lineage>
        <taxon>unclassified sequences</taxon>
        <taxon>metagenomes</taxon>
        <taxon>ecological metagenomes</taxon>
    </lineage>
</organism>
<gene>
    <name evidence="1" type="ORF">ASZ90_010523</name>
</gene>
<proteinExistence type="predicted"/>
<comment type="caution">
    <text evidence="1">The sequence shown here is derived from an EMBL/GenBank/DDBJ whole genome shotgun (WGS) entry which is preliminary data.</text>
</comment>
<protein>
    <submittedName>
        <fullName evidence="1">Uncharacterized protein</fullName>
    </submittedName>
</protein>
<name>A0A0W8FFV2_9ZZZZ</name>
<sequence>MTLHRRSGSGFSDYPGMVDRGGHPHPLAIDLSAHWNGILEKYRIRDTYVEFMDFHGCACTAPIAGA</sequence>
<dbReference type="EMBL" id="LNQE01001261">
    <property type="protein sequence ID" value="KUG19756.1"/>
    <property type="molecule type" value="Genomic_DNA"/>
</dbReference>
<reference evidence="1" key="1">
    <citation type="journal article" date="2015" name="Proc. Natl. Acad. Sci. U.S.A.">
        <title>Networks of energetic and metabolic interactions define dynamics in microbial communities.</title>
        <authorList>
            <person name="Embree M."/>
            <person name="Liu J.K."/>
            <person name="Al-Bassam M.M."/>
            <person name="Zengler K."/>
        </authorList>
    </citation>
    <scope>NUCLEOTIDE SEQUENCE</scope>
</reference>